<keyword evidence="1" id="KW-1133">Transmembrane helix</keyword>
<name>A0A914WHW6_9BILA</name>
<keyword evidence="1" id="KW-0472">Membrane</keyword>
<dbReference type="WBParaSite" id="PSAMB.scaffold4208size15308.g23711.t1">
    <property type="protein sequence ID" value="PSAMB.scaffold4208size15308.g23711.t1"/>
    <property type="gene ID" value="PSAMB.scaffold4208size15308.g23711"/>
</dbReference>
<sequence>MIRSCGESGYLTPPSISERFSGCGGCAITNTESIEEMDSGDDICTFEEPDTIVRSDSEDRLAGGIIAGVSIVALIWYCFVLVNIFFVLKKLPIFVIFFSQGIGDIGFLLNNIWLAVDIIVGPSSLMKDSKIYSIVMNVFARPVLFHFLFIAMIVYTCTFVTSAVLLPVFSFDLWSNMIPRKLRKTSNVNVPSRVGARLTKNPSGLAPTRRFSTLDNPVLTVEGL</sequence>
<evidence type="ECO:0000313" key="3">
    <source>
        <dbReference type="WBParaSite" id="PSAMB.scaffold4208size15308.g23711.t1"/>
    </source>
</evidence>
<keyword evidence="2" id="KW-1185">Reference proteome</keyword>
<organism evidence="2 3">
    <name type="scientific">Plectus sambesii</name>
    <dbReference type="NCBI Taxonomy" id="2011161"/>
    <lineage>
        <taxon>Eukaryota</taxon>
        <taxon>Metazoa</taxon>
        <taxon>Ecdysozoa</taxon>
        <taxon>Nematoda</taxon>
        <taxon>Chromadorea</taxon>
        <taxon>Plectida</taxon>
        <taxon>Plectina</taxon>
        <taxon>Plectoidea</taxon>
        <taxon>Plectidae</taxon>
        <taxon>Plectus</taxon>
    </lineage>
</organism>
<evidence type="ECO:0000313" key="2">
    <source>
        <dbReference type="Proteomes" id="UP000887566"/>
    </source>
</evidence>
<feature type="transmembrane region" description="Helical" evidence="1">
    <location>
        <begin position="143"/>
        <end position="174"/>
    </location>
</feature>
<feature type="transmembrane region" description="Helical" evidence="1">
    <location>
        <begin position="61"/>
        <end position="86"/>
    </location>
</feature>
<protein>
    <submittedName>
        <fullName evidence="3">Uncharacterized protein</fullName>
    </submittedName>
</protein>
<accession>A0A914WHW6</accession>
<dbReference type="AlphaFoldDB" id="A0A914WHW6"/>
<dbReference type="Proteomes" id="UP000887566">
    <property type="component" value="Unplaced"/>
</dbReference>
<reference evidence="3" key="1">
    <citation type="submission" date="2022-11" db="UniProtKB">
        <authorList>
            <consortium name="WormBaseParasite"/>
        </authorList>
    </citation>
    <scope>IDENTIFICATION</scope>
</reference>
<feature type="transmembrane region" description="Helical" evidence="1">
    <location>
        <begin position="93"/>
        <end position="116"/>
    </location>
</feature>
<keyword evidence="1" id="KW-0812">Transmembrane</keyword>
<proteinExistence type="predicted"/>
<evidence type="ECO:0000256" key="1">
    <source>
        <dbReference type="SAM" id="Phobius"/>
    </source>
</evidence>